<evidence type="ECO:0000313" key="2">
    <source>
        <dbReference type="EMBL" id="GAC21055.1"/>
    </source>
</evidence>
<evidence type="ECO:0000313" key="3">
    <source>
        <dbReference type="Proteomes" id="UP000006327"/>
    </source>
</evidence>
<proteinExistence type="predicted"/>
<dbReference type="AlphaFoldDB" id="K6ZC97"/>
<sequence>MPQHFLNLRPLPQGQGSLRPTLGSTRTTGFGGAQQLERLQQDAWLISDSEAGI</sequence>
<name>K6ZC97_9ALTE</name>
<feature type="compositionally biased region" description="Polar residues" evidence="1">
    <location>
        <begin position="14"/>
        <end position="28"/>
    </location>
</feature>
<evidence type="ECO:0000256" key="1">
    <source>
        <dbReference type="SAM" id="MobiDB-lite"/>
    </source>
</evidence>
<accession>K6ZC97</accession>
<dbReference type="EMBL" id="BAEO01000060">
    <property type="protein sequence ID" value="GAC21055.1"/>
    <property type="molecule type" value="Genomic_DNA"/>
</dbReference>
<keyword evidence="3" id="KW-1185">Reference proteome</keyword>
<reference evidence="2 3" key="1">
    <citation type="journal article" date="2017" name="Antonie Van Leeuwenhoek">
        <title>Rhizobium rhizosphaerae sp. nov., a novel species isolated from rice rhizosphere.</title>
        <authorList>
            <person name="Zhao J.J."/>
            <person name="Zhang J."/>
            <person name="Zhang R.J."/>
            <person name="Zhang C.W."/>
            <person name="Yin H.Q."/>
            <person name="Zhang X.X."/>
        </authorList>
    </citation>
    <scope>NUCLEOTIDE SEQUENCE [LARGE SCALE GENOMIC DNA]</scope>
    <source>
        <strain evidence="2 3">BSs20135</strain>
    </source>
</reference>
<feature type="region of interest" description="Disordered" evidence="1">
    <location>
        <begin position="1"/>
        <end position="28"/>
    </location>
</feature>
<dbReference type="Proteomes" id="UP000006327">
    <property type="component" value="Unassembled WGS sequence"/>
</dbReference>
<comment type="caution">
    <text evidence="2">The sequence shown here is derived from an EMBL/GenBank/DDBJ whole genome shotgun (WGS) entry which is preliminary data.</text>
</comment>
<organism evidence="2 3">
    <name type="scientific">Paraglaciecola arctica BSs20135</name>
    <dbReference type="NCBI Taxonomy" id="493475"/>
    <lineage>
        <taxon>Bacteria</taxon>
        <taxon>Pseudomonadati</taxon>
        <taxon>Pseudomonadota</taxon>
        <taxon>Gammaproteobacteria</taxon>
        <taxon>Alteromonadales</taxon>
        <taxon>Alteromonadaceae</taxon>
        <taxon>Paraglaciecola</taxon>
    </lineage>
</organism>
<protein>
    <submittedName>
        <fullName evidence="2">Uncharacterized protein</fullName>
    </submittedName>
</protein>
<gene>
    <name evidence="2" type="ORF">GARC_4113</name>
</gene>